<protein>
    <submittedName>
        <fullName evidence="1">Uncharacterized protein</fullName>
    </submittedName>
</protein>
<reference evidence="1" key="1">
    <citation type="submission" date="2019-08" db="EMBL/GenBank/DDBJ databases">
        <authorList>
            <person name="Kucharzyk K."/>
            <person name="Murdoch R.W."/>
            <person name="Higgins S."/>
            <person name="Loffler F."/>
        </authorList>
    </citation>
    <scope>NUCLEOTIDE SEQUENCE</scope>
</reference>
<dbReference type="Pfam" id="PF13289">
    <property type="entry name" value="SIR2_2"/>
    <property type="match status" value="1"/>
</dbReference>
<evidence type="ECO:0000313" key="1">
    <source>
        <dbReference type="EMBL" id="MPM12558.1"/>
    </source>
</evidence>
<accession>A0A644X9P0</accession>
<proteinExistence type="predicted"/>
<sequence>MAVELFREVRKRVRQLLGTDNPLERDLKYYLNYLHNTEGFSGSTDDVDIEKFLSYLDIEHYLELEGSDTWSDEGNLTQLLVRHTIGYVLLDRIPRKIPELYKHFASRLTPSDWILTFNYDTLLEQALESIGAPFRLFPNRFSEIHTGSATIDPSKEEVVILKMHGSIDWFDKSTYNERVKQATEYPIPYTVKHPLFAPGTVVESGPIVDGPRFVDDPLLQIYRVKNPASVYTGPYQYWECSPFLLNPSHNKLLYAKPLIEFWRGSGRGGGLQLGLGVIGYSLPDYDDYARQTIYKFSKNYQGYEPDFELDGRVKRPVRILDYRPTDSEKADLRTRYQFMDAKRTEYWYDGMSDEGIEWFMA</sequence>
<name>A0A644X9P0_9ZZZZ</name>
<comment type="caution">
    <text evidence="1">The sequence shown here is derived from an EMBL/GenBank/DDBJ whole genome shotgun (WGS) entry which is preliminary data.</text>
</comment>
<gene>
    <name evidence="1" type="ORF">SDC9_58911</name>
</gene>
<dbReference type="EMBL" id="VSSQ01001989">
    <property type="protein sequence ID" value="MPM12558.1"/>
    <property type="molecule type" value="Genomic_DNA"/>
</dbReference>
<dbReference type="AlphaFoldDB" id="A0A644X9P0"/>
<organism evidence="1">
    <name type="scientific">bioreactor metagenome</name>
    <dbReference type="NCBI Taxonomy" id="1076179"/>
    <lineage>
        <taxon>unclassified sequences</taxon>
        <taxon>metagenomes</taxon>
        <taxon>ecological metagenomes</taxon>
    </lineage>
</organism>